<dbReference type="AlphaFoldDB" id="A0A4Z1NUD5"/>
<evidence type="ECO:0000256" key="1">
    <source>
        <dbReference type="SAM" id="SignalP"/>
    </source>
</evidence>
<reference evidence="2 3" key="1">
    <citation type="submission" date="2019-04" db="EMBL/GenBank/DDBJ databases">
        <title>High contiguity whole genome sequence and gene annotation resource for two Venturia nashicola isolates.</title>
        <authorList>
            <person name="Prokchorchik M."/>
            <person name="Won K."/>
            <person name="Lee Y."/>
            <person name="Choi E.D."/>
            <person name="Segonzac C."/>
            <person name="Sohn K.H."/>
        </authorList>
    </citation>
    <scope>NUCLEOTIDE SEQUENCE [LARGE SCALE GENOMIC DNA]</scope>
    <source>
        <strain evidence="2 3">PRI2</strain>
    </source>
</reference>
<protein>
    <submittedName>
        <fullName evidence="2">p-loop containing nucleoside triphosphate hydrolase</fullName>
    </submittedName>
</protein>
<sequence>MFFASSSPAKLLAFGLLAQYSLAEDNPCKSFGVDFQDGGSYFQNQNSTDPFTFTDQADNILVDPNGNQYECTETTLTPDDSPMMATCPQNKNQLFSGAWSIIIISNNGAAAPIAYERDFSLSVGPQITTTYIPSVTVPVRYTPVVNSTVSVTYTTNTTLAALTTTVPASTVIPTTTVTPAPVTTTSTTNLLTIDLVVPTASVLKTTIVATASCLVLHLAPRFDRRASITPTVGHISASALAAPTAVGAKFRVKDRRVAFNSESERLSWLQQREDRLAMGLVKRAPDNQTVTVTDTNTAHYSTITTTSTLAAVTATITSTRILTATITPAPIKVLGPATTLKVVTITASTPTRTIVKYAIATNISTKTFTVTVTINTKTTPAAVATSCKAAGGILY</sequence>
<name>A0A4Z1NUD5_9PEZI</name>
<evidence type="ECO:0000313" key="2">
    <source>
        <dbReference type="EMBL" id="TID14616.1"/>
    </source>
</evidence>
<organism evidence="2 3">
    <name type="scientific">Venturia nashicola</name>
    <dbReference type="NCBI Taxonomy" id="86259"/>
    <lineage>
        <taxon>Eukaryota</taxon>
        <taxon>Fungi</taxon>
        <taxon>Dikarya</taxon>
        <taxon>Ascomycota</taxon>
        <taxon>Pezizomycotina</taxon>
        <taxon>Dothideomycetes</taxon>
        <taxon>Pleosporomycetidae</taxon>
        <taxon>Venturiales</taxon>
        <taxon>Venturiaceae</taxon>
        <taxon>Venturia</taxon>
    </lineage>
</organism>
<proteinExistence type="predicted"/>
<evidence type="ECO:0000313" key="3">
    <source>
        <dbReference type="Proteomes" id="UP000298493"/>
    </source>
</evidence>
<feature type="signal peptide" evidence="1">
    <location>
        <begin position="1"/>
        <end position="23"/>
    </location>
</feature>
<dbReference type="EMBL" id="SNSC02000022">
    <property type="protein sequence ID" value="TID14616.1"/>
    <property type="molecule type" value="Genomic_DNA"/>
</dbReference>
<dbReference type="GO" id="GO:0016787">
    <property type="term" value="F:hydrolase activity"/>
    <property type="evidence" value="ECO:0007669"/>
    <property type="project" value="UniProtKB-KW"/>
</dbReference>
<keyword evidence="2" id="KW-0378">Hydrolase</keyword>
<feature type="chain" id="PRO_5021296158" evidence="1">
    <location>
        <begin position="24"/>
        <end position="395"/>
    </location>
</feature>
<keyword evidence="3" id="KW-1185">Reference proteome</keyword>
<comment type="caution">
    <text evidence="2">The sequence shown here is derived from an EMBL/GenBank/DDBJ whole genome shotgun (WGS) entry which is preliminary data.</text>
</comment>
<keyword evidence="1" id="KW-0732">Signal</keyword>
<accession>A0A4Z1NUD5</accession>
<dbReference type="STRING" id="86259.A0A4Z1NUD5"/>
<gene>
    <name evidence="2" type="ORF">E6O75_ATG08762</name>
</gene>
<dbReference type="Proteomes" id="UP000298493">
    <property type="component" value="Unassembled WGS sequence"/>
</dbReference>